<evidence type="ECO:0008006" key="3">
    <source>
        <dbReference type="Google" id="ProtNLM"/>
    </source>
</evidence>
<dbReference type="EMBL" id="JADIIN010000075">
    <property type="protein sequence ID" value="MBF4469628.1"/>
    <property type="molecule type" value="Genomic_DNA"/>
</dbReference>
<dbReference type="AlphaFoldDB" id="A0A843AQ51"/>
<evidence type="ECO:0000313" key="2">
    <source>
        <dbReference type="Proteomes" id="UP000658733"/>
    </source>
</evidence>
<evidence type="ECO:0000313" key="1">
    <source>
        <dbReference type="EMBL" id="MBF4469628.1"/>
    </source>
</evidence>
<dbReference type="RefSeq" id="WP_278524231.1">
    <property type="nucleotide sequence ID" value="NZ_JADIIN010000075.1"/>
</dbReference>
<reference evidence="1" key="1">
    <citation type="submission" date="2020-10" db="EMBL/GenBank/DDBJ databases">
        <title>Dehalococcoides mccartyi of a TCE/Cr reducing biochatode.</title>
        <authorList>
            <person name="Matturro B."/>
        </authorList>
    </citation>
    <scope>NUCLEOTIDE SEQUENCE</scope>
    <source>
        <strain evidence="1">Bin4</strain>
    </source>
</reference>
<dbReference type="Proteomes" id="UP000658733">
    <property type="component" value="Unassembled WGS sequence"/>
</dbReference>
<accession>A0A843AQ51</accession>
<sequence length="164" mass="18468">MSELETRIIVEVDGLSLLDLVYYDFLDQEDIDEIYKELEESAKNAVPNLGKGLEDWIRFEINTQQLIDTGNMLGSVYSYQTDDFTIYVDVAATENGYSYPEGLEEGTGIYGPTGEYIHIEGNPYLYWPGADHPVKSVENPGISPTPFVEPAREALENQIEEAFV</sequence>
<proteinExistence type="predicted"/>
<protein>
    <recommendedName>
        <fullName evidence="3">HK97 gp10 family phage protein</fullName>
    </recommendedName>
</protein>
<organism evidence="1 2">
    <name type="scientific">Methanobrevibacter arboriphilus</name>
    <dbReference type="NCBI Taxonomy" id="39441"/>
    <lineage>
        <taxon>Archaea</taxon>
        <taxon>Methanobacteriati</taxon>
        <taxon>Methanobacteriota</taxon>
        <taxon>Methanomada group</taxon>
        <taxon>Methanobacteria</taxon>
        <taxon>Methanobacteriales</taxon>
        <taxon>Methanobacteriaceae</taxon>
        <taxon>Methanobrevibacter</taxon>
    </lineage>
</organism>
<gene>
    <name evidence="1" type="ORF">ISP01_09515</name>
</gene>
<comment type="caution">
    <text evidence="1">The sequence shown here is derived from an EMBL/GenBank/DDBJ whole genome shotgun (WGS) entry which is preliminary data.</text>
</comment>
<name>A0A843AQ51_METAZ</name>